<dbReference type="STRING" id="720554.Clocl_1036"/>
<feature type="transmembrane region" description="Helical" evidence="1">
    <location>
        <begin position="12"/>
        <end position="32"/>
    </location>
</feature>
<keyword evidence="3" id="KW-1185">Reference proteome</keyword>
<keyword evidence="1" id="KW-1133">Transmembrane helix</keyword>
<reference evidence="3" key="1">
    <citation type="submission" date="2011-12" db="EMBL/GenBank/DDBJ databases">
        <title>Complete sequence of Clostridium clariflavum DSM 19732.</title>
        <authorList>
            <consortium name="US DOE Joint Genome Institute"/>
            <person name="Lucas S."/>
            <person name="Han J."/>
            <person name="Lapidus A."/>
            <person name="Cheng J.-F."/>
            <person name="Goodwin L."/>
            <person name="Pitluck S."/>
            <person name="Peters L."/>
            <person name="Teshima H."/>
            <person name="Detter J.C."/>
            <person name="Han C."/>
            <person name="Tapia R."/>
            <person name="Land M."/>
            <person name="Hauser L."/>
            <person name="Kyrpides N."/>
            <person name="Ivanova N."/>
            <person name="Pagani I."/>
            <person name="Kitzmiller T."/>
            <person name="Lynd L."/>
            <person name="Izquierdo J."/>
            <person name="Woyke T."/>
        </authorList>
    </citation>
    <scope>NUCLEOTIDE SEQUENCE [LARGE SCALE GENOMIC DNA]</scope>
    <source>
        <strain evidence="3">DSM 19732 / NBRC 101661 / EBR45</strain>
    </source>
</reference>
<dbReference type="AlphaFoldDB" id="G8LXK2"/>
<feature type="transmembrane region" description="Helical" evidence="1">
    <location>
        <begin position="97"/>
        <end position="117"/>
    </location>
</feature>
<dbReference type="Proteomes" id="UP000005435">
    <property type="component" value="Chromosome"/>
</dbReference>
<name>G8LXK2_ACECE</name>
<feature type="transmembrane region" description="Helical" evidence="1">
    <location>
        <begin position="176"/>
        <end position="198"/>
    </location>
</feature>
<gene>
    <name evidence="2" type="ordered locus">Clocl_1036</name>
</gene>
<evidence type="ECO:0000313" key="2">
    <source>
        <dbReference type="EMBL" id="AEV67713.1"/>
    </source>
</evidence>
<dbReference type="eggNOG" id="ENOG5033V22">
    <property type="taxonomic scope" value="Bacteria"/>
</dbReference>
<feature type="transmembrane region" description="Helical" evidence="1">
    <location>
        <begin position="38"/>
        <end position="57"/>
    </location>
</feature>
<proteinExistence type="predicted"/>
<dbReference type="EMBL" id="CP003065">
    <property type="protein sequence ID" value="AEV67713.1"/>
    <property type="molecule type" value="Genomic_DNA"/>
</dbReference>
<dbReference type="RefSeq" id="WP_014254331.1">
    <property type="nucleotide sequence ID" value="NC_016627.1"/>
</dbReference>
<organism evidence="2 3">
    <name type="scientific">Acetivibrio clariflavus (strain DSM 19732 / NBRC 101661 / EBR45)</name>
    <name type="common">Clostridium clariflavum</name>
    <dbReference type="NCBI Taxonomy" id="720554"/>
    <lineage>
        <taxon>Bacteria</taxon>
        <taxon>Bacillati</taxon>
        <taxon>Bacillota</taxon>
        <taxon>Clostridia</taxon>
        <taxon>Eubacteriales</taxon>
        <taxon>Oscillospiraceae</taxon>
        <taxon>Acetivibrio</taxon>
    </lineage>
</organism>
<keyword evidence="1" id="KW-0472">Membrane</keyword>
<accession>G8LXK2</accession>
<feature type="transmembrane region" description="Helical" evidence="1">
    <location>
        <begin position="147"/>
        <end position="170"/>
    </location>
</feature>
<evidence type="ECO:0000313" key="3">
    <source>
        <dbReference type="Proteomes" id="UP000005435"/>
    </source>
</evidence>
<dbReference type="OrthoDB" id="2087822at2"/>
<reference evidence="2 3" key="2">
    <citation type="journal article" date="2012" name="Stand. Genomic Sci.">
        <title>Complete Genome Sequence of Clostridium clariflavum DSM 19732.</title>
        <authorList>
            <person name="Izquierdo J.A."/>
            <person name="Goodwin L."/>
            <person name="Davenport K.W."/>
            <person name="Teshima H."/>
            <person name="Bruce D."/>
            <person name="Detter C."/>
            <person name="Tapia R."/>
            <person name="Han S."/>
            <person name="Land M."/>
            <person name="Hauser L."/>
            <person name="Jeffries C.D."/>
            <person name="Han J."/>
            <person name="Pitluck S."/>
            <person name="Nolan M."/>
            <person name="Chen A."/>
            <person name="Huntemann M."/>
            <person name="Mavromatis K."/>
            <person name="Mikhailova N."/>
            <person name="Liolios K."/>
            <person name="Woyke T."/>
            <person name="Lynd L.R."/>
        </authorList>
    </citation>
    <scope>NUCLEOTIDE SEQUENCE [LARGE SCALE GENOMIC DNA]</scope>
    <source>
        <strain evidence="3">DSM 19732 / NBRC 101661 / EBR45</strain>
    </source>
</reference>
<sequence>MREWTLSGRIVLSSLAYVLSFIMFINTSVFTYEDFKTSLITVNVIAFIFIGMGYVIYKTVLAPIFFACMFFCAPSVMAYSKLGKAIFDINVTNKFDSLVTAVLFLTIISMLLLAGKLKKAEGEYLSMISDGADEEDVKLITINSLKVYLAFLVGIYSAAIIAAVTGFVLLNLEGSFTIAVITATLGMAMFSGCAFYIYKKWLE</sequence>
<dbReference type="HOGENOM" id="CLU_1346926_0_0_9"/>
<dbReference type="KEGG" id="ccl:Clocl_1036"/>
<evidence type="ECO:0000256" key="1">
    <source>
        <dbReference type="SAM" id="Phobius"/>
    </source>
</evidence>
<keyword evidence="1" id="KW-0812">Transmembrane</keyword>
<protein>
    <submittedName>
        <fullName evidence="2">Uncharacterized protein</fullName>
    </submittedName>
</protein>
<feature type="transmembrane region" description="Helical" evidence="1">
    <location>
        <begin position="64"/>
        <end position="82"/>
    </location>
</feature>